<feature type="region of interest" description="Disordered" evidence="4">
    <location>
        <begin position="25"/>
        <end position="103"/>
    </location>
</feature>
<feature type="compositionally biased region" description="Low complexity" evidence="4">
    <location>
        <begin position="333"/>
        <end position="350"/>
    </location>
</feature>
<dbReference type="InterPro" id="IPR004140">
    <property type="entry name" value="Exo70"/>
</dbReference>
<comment type="similarity">
    <text evidence="1 3">Belongs to the EXO70 family.</text>
</comment>
<dbReference type="AlphaFoldDB" id="A0A444YW68"/>
<protein>
    <recommendedName>
        <fullName evidence="3">Exocyst subunit Exo70 family protein</fullName>
    </recommendedName>
</protein>
<dbReference type="Proteomes" id="UP000289738">
    <property type="component" value="Chromosome B06"/>
</dbReference>
<dbReference type="GO" id="GO:0006887">
    <property type="term" value="P:exocytosis"/>
    <property type="evidence" value="ECO:0007669"/>
    <property type="project" value="UniProtKB-KW"/>
</dbReference>
<reference evidence="6 7" key="1">
    <citation type="submission" date="2019-01" db="EMBL/GenBank/DDBJ databases">
        <title>Sequencing of cultivated peanut Arachis hypogaea provides insights into genome evolution and oil improvement.</title>
        <authorList>
            <person name="Chen X."/>
        </authorList>
    </citation>
    <scope>NUCLEOTIDE SEQUENCE [LARGE SCALE GENOMIC DNA]</scope>
    <source>
        <strain evidence="7">cv. Fuhuasheng</strain>
        <tissue evidence="6">Leaves</tissue>
    </source>
</reference>
<comment type="function">
    <text evidence="3">Component of the exocyst complex.</text>
</comment>
<gene>
    <name evidence="6" type="ORF">Ahy_B06g085917</name>
</gene>
<keyword evidence="2 3" id="KW-0813">Transport</keyword>
<evidence type="ECO:0000313" key="7">
    <source>
        <dbReference type="Proteomes" id="UP000289738"/>
    </source>
</evidence>
<dbReference type="GO" id="GO:0015031">
    <property type="term" value="P:protein transport"/>
    <property type="evidence" value="ECO:0007669"/>
    <property type="project" value="UniProtKB-KW"/>
</dbReference>
<feature type="region of interest" description="Disordered" evidence="4">
    <location>
        <begin position="332"/>
        <end position="355"/>
    </location>
</feature>
<evidence type="ECO:0000256" key="4">
    <source>
        <dbReference type="SAM" id="MobiDB-lite"/>
    </source>
</evidence>
<evidence type="ECO:0000259" key="5">
    <source>
        <dbReference type="Pfam" id="PF03081"/>
    </source>
</evidence>
<dbReference type="InterPro" id="IPR016159">
    <property type="entry name" value="Cullin_repeat-like_dom_sf"/>
</dbReference>
<evidence type="ECO:0000256" key="2">
    <source>
        <dbReference type="ARBA" id="ARBA00022448"/>
    </source>
</evidence>
<evidence type="ECO:0000256" key="3">
    <source>
        <dbReference type="RuleBase" id="RU365026"/>
    </source>
</evidence>
<keyword evidence="3" id="KW-0268">Exocytosis</keyword>
<keyword evidence="7" id="KW-1185">Reference proteome</keyword>
<dbReference type="InterPro" id="IPR046364">
    <property type="entry name" value="Exo70_C"/>
</dbReference>
<evidence type="ECO:0000313" key="6">
    <source>
        <dbReference type="EMBL" id="RYR06124.1"/>
    </source>
</evidence>
<evidence type="ECO:0000256" key="1">
    <source>
        <dbReference type="ARBA" id="ARBA00006756"/>
    </source>
</evidence>
<feature type="compositionally biased region" description="Low complexity" evidence="4">
    <location>
        <begin position="31"/>
        <end position="58"/>
    </location>
</feature>
<proteinExistence type="inferred from homology"/>
<dbReference type="PANTHER" id="PTHR12542:SF90">
    <property type="entry name" value="EXOCYST COMPLEX COMPONENT EXO70I"/>
    <property type="match status" value="1"/>
</dbReference>
<accession>A0A444YW68</accession>
<dbReference type="GO" id="GO:0000145">
    <property type="term" value="C:exocyst"/>
    <property type="evidence" value="ECO:0007669"/>
    <property type="project" value="InterPro"/>
</dbReference>
<sequence length="903" mass="101704">MIKTLNPNYPNNTAKTAEIMSRYRPIAPKPDTNNSSSSSLTDNNGSNSSNSNSNNSLSQKIKNSPYLRSLWPQLQARPTRTRKRGRAPILTLPPSSLFKRQKPNNTNNLLLGFYPSTTKNLISLQSLNFVPPHQQLGNPLYNHAIGVLNCQLETTNNDVSTICNSTTSPSLVTLPLLPCSPSSSTSSIHQPPKFDLTNNNNACQEVTFDLNLTAKLHIPEEKDLLQQLQRPVVTTATAATNNNVVVVAPQPVRPVGSSISVGCINEDATMAIQDQNLKRKQEVEDEVETETLPAIITDSKNRVRMVNSSYKELVGQPECPWLESMVTSIQCGSSAPSSTPSSSPRSSSPRSNKRISGEVALQVCDDSIKIPDSSSSNGFSCWVRIEWQSSEDQRKKFCVNAFCDVTKLCCESRDYVFIIMSFYNCCLHINLKAINSIFGRISFTLAANDCLDICIDIYVKVRYRRAAKALMKLNPDYLKTYTPEGIDEMEWETLESAITLWTQHFQVAVRKVLKSEKSLCQRVLGTIMDGLVWPECFVKISDKIMAVFFRFGEGVARSSKEPQKLFKLLDMFESLERLKEHVLETFEGESGVDICTRFRELEKLIIDASSKVFWEFGLQIEGNADGLPPPQDGSVPKLVRYAINYLKYLASENYRTSMAKVLRTEQIWKNGILSKQETDESLLKNAISNVMEALERNIESKRSRCRDKILVQVFLMNTYWYIYMRTKNTELGELLGDQYMKIGYKTVAEESAYLYQKQSWGVLVAILDGGDVQEHGKDSIGRLVNEKMESFFKCLNEVCERHIRGGYSIPDLDLREQMRESTMKLVVPAYVEFLESYSGFLQRKMYPSPDKLRGMVRKAFDGGEGRPRRRGSTSNDRNAGGNSASLEGDIRDLRPSRSNSQDV</sequence>
<feature type="domain" description="Exocyst complex subunit Exo70 C-terminal" evidence="5">
    <location>
        <begin position="501"/>
        <end position="844"/>
    </location>
</feature>
<feature type="region of interest" description="Disordered" evidence="4">
    <location>
        <begin position="858"/>
        <end position="903"/>
    </location>
</feature>
<comment type="caution">
    <text evidence="6">The sequence shown here is derived from an EMBL/GenBank/DDBJ whole genome shotgun (WGS) entry which is preliminary data.</text>
</comment>
<keyword evidence="3" id="KW-0653">Protein transport</keyword>
<organism evidence="6 7">
    <name type="scientific">Arachis hypogaea</name>
    <name type="common">Peanut</name>
    <dbReference type="NCBI Taxonomy" id="3818"/>
    <lineage>
        <taxon>Eukaryota</taxon>
        <taxon>Viridiplantae</taxon>
        <taxon>Streptophyta</taxon>
        <taxon>Embryophyta</taxon>
        <taxon>Tracheophyta</taxon>
        <taxon>Spermatophyta</taxon>
        <taxon>Magnoliopsida</taxon>
        <taxon>eudicotyledons</taxon>
        <taxon>Gunneridae</taxon>
        <taxon>Pentapetalae</taxon>
        <taxon>rosids</taxon>
        <taxon>fabids</taxon>
        <taxon>Fabales</taxon>
        <taxon>Fabaceae</taxon>
        <taxon>Papilionoideae</taxon>
        <taxon>50 kb inversion clade</taxon>
        <taxon>dalbergioids sensu lato</taxon>
        <taxon>Dalbergieae</taxon>
        <taxon>Pterocarpus clade</taxon>
        <taxon>Arachis</taxon>
    </lineage>
</organism>
<dbReference type="STRING" id="3818.A0A444YW68"/>
<dbReference type="SUPFAM" id="SSF74788">
    <property type="entry name" value="Cullin repeat-like"/>
    <property type="match status" value="1"/>
</dbReference>
<name>A0A444YW68_ARAHY</name>
<dbReference type="Pfam" id="PF03081">
    <property type="entry name" value="Exo70_C"/>
    <property type="match status" value="1"/>
</dbReference>
<dbReference type="PANTHER" id="PTHR12542">
    <property type="entry name" value="EXOCYST COMPLEX PROTEIN EXO70"/>
    <property type="match status" value="1"/>
</dbReference>
<dbReference type="EMBL" id="SDMP01000016">
    <property type="protein sequence ID" value="RYR06124.1"/>
    <property type="molecule type" value="Genomic_DNA"/>
</dbReference>
<dbReference type="GO" id="GO:0005546">
    <property type="term" value="F:phosphatidylinositol-4,5-bisphosphate binding"/>
    <property type="evidence" value="ECO:0007669"/>
    <property type="project" value="InterPro"/>
</dbReference>
<feature type="compositionally biased region" description="Polar residues" evidence="4">
    <location>
        <begin position="872"/>
        <end position="885"/>
    </location>
</feature>
<dbReference type="Gene3D" id="1.20.1280.170">
    <property type="entry name" value="Exocyst complex component Exo70"/>
    <property type="match status" value="1"/>
</dbReference>